<dbReference type="Proteomes" id="UP000728185">
    <property type="component" value="Unassembled WGS sequence"/>
</dbReference>
<dbReference type="GO" id="GO:0005634">
    <property type="term" value="C:nucleus"/>
    <property type="evidence" value="ECO:0007669"/>
    <property type="project" value="TreeGrafter"/>
</dbReference>
<dbReference type="InterPro" id="IPR046342">
    <property type="entry name" value="CBS_dom_sf"/>
</dbReference>
<keyword evidence="2" id="KW-0677">Repeat</keyword>
<name>A0A8E0VQC3_9TREM</name>
<keyword evidence="7" id="KW-0808">Transferase</keyword>
<dbReference type="AlphaFoldDB" id="A0A8E0VQC3"/>
<comment type="similarity">
    <text evidence="1">Belongs to the 5'-AMP-activated protein kinase gamma subunit family.</text>
</comment>
<dbReference type="InterPro" id="IPR000644">
    <property type="entry name" value="CBS_dom"/>
</dbReference>
<feature type="non-terminal residue" evidence="7">
    <location>
        <position position="1"/>
    </location>
</feature>
<comment type="caution">
    <text evidence="7">The sequence shown here is derived from an EMBL/GenBank/DDBJ whole genome shotgun (WGS) entry which is preliminary data.</text>
</comment>
<dbReference type="GO" id="GO:0031588">
    <property type="term" value="C:nucleotide-activated protein kinase complex"/>
    <property type="evidence" value="ECO:0007669"/>
    <property type="project" value="TreeGrafter"/>
</dbReference>
<evidence type="ECO:0000313" key="8">
    <source>
        <dbReference type="Proteomes" id="UP000728185"/>
    </source>
</evidence>
<feature type="domain" description="CBS" evidence="6">
    <location>
        <begin position="119"/>
        <end position="181"/>
    </location>
</feature>
<evidence type="ECO:0000256" key="4">
    <source>
        <dbReference type="ARBA" id="ARBA00025878"/>
    </source>
</evidence>
<keyword evidence="8" id="KW-1185">Reference proteome</keyword>
<comment type="subunit">
    <text evidence="4">AMPK is a heterotrimer of an alpha catalytic subunit (PRKAA1 or PRKAA2), a beta (PRKAB1 or PRKAB2) and a gamma non-catalytic subunits (PRKAG1, PRKAG2 or PRKAG3). Interacts with FNIP1 and FNIP2.</text>
</comment>
<dbReference type="Gene3D" id="3.10.580.10">
    <property type="entry name" value="CBS-domain"/>
    <property type="match status" value="2"/>
</dbReference>
<dbReference type="CDD" id="cd04618">
    <property type="entry name" value="CBS_euAMPK_gamma-like_repeat1"/>
    <property type="match status" value="1"/>
</dbReference>
<accession>A0A8E0VQC3</accession>
<dbReference type="GO" id="GO:0019901">
    <property type="term" value="F:protein kinase binding"/>
    <property type="evidence" value="ECO:0007669"/>
    <property type="project" value="TreeGrafter"/>
</dbReference>
<evidence type="ECO:0000256" key="3">
    <source>
        <dbReference type="ARBA" id="ARBA00023122"/>
    </source>
</evidence>
<dbReference type="OrthoDB" id="449052at2759"/>
<dbReference type="GO" id="GO:0019887">
    <property type="term" value="F:protein kinase regulator activity"/>
    <property type="evidence" value="ECO:0007669"/>
    <property type="project" value="TreeGrafter"/>
</dbReference>
<dbReference type="GO" id="GO:0005737">
    <property type="term" value="C:cytoplasm"/>
    <property type="evidence" value="ECO:0007669"/>
    <property type="project" value="TreeGrafter"/>
</dbReference>
<dbReference type="EMBL" id="LUCM01000247">
    <property type="protein sequence ID" value="KAA0200841.1"/>
    <property type="molecule type" value="Genomic_DNA"/>
</dbReference>
<dbReference type="InterPro" id="IPR050511">
    <property type="entry name" value="AMPK_gamma/SDS23_families"/>
</dbReference>
<proteinExistence type="inferred from homology"/>
<feature type="domain" description="CBS" evidence="6">
    <location>
        <begin position="195"/>
        <end position="253"/>
    </location>
</feature>
<dbReference type="Pfam" id="PF00571">
    <property type="entry name" value="CBS"/>
    <property type="match status" value="3"/>
</dbReference>
<keyword evidence="7" id="KW-0418">Kinase</keyword>
<organism evidence="7 8">
    <name type="scientific">Fasciolopsis buskii</name>
    <dbReference type="NCBI Taxonomy" id="27845"/>
    <lineage>
        <taxon>Eukaryota</taxon>
        <taxon>Metazoa</taxon>
        <taxon>Spiralia</taxon>
        <taxon>Lophotrochozoa</taxon>
        <taxon>Platyhelminthes</taxon>
        <taxon>Trematoda</taxon>
        <taxon>Digenea</taxon>
        <taxon>Plagiorchiida</taxon>
        <taxon>Echinostomata</taxon>
        <taxon>Echinostomatoidea</taxon>
        <taxon>Fasciolidae</taxon>
        <taxon>Fasciolopsis</taxon>
    </lineage>
</organism>
<evidence type="ECO:0000313" key="7">
    <source>
        <dbReference type="EMBL" id="KAA0200841.1"/>
    </source>
</evidence>
<evidence type="ECO:0000256" key="2">
    <source>
        <dbReference type="ARBA" id="ARBA00022737"/>
    </source>
</evidence>
<dbReference type="SMART" id="SM00116">
    <property type="entry name" value="CBS"/>
    <property type="match status" value="4"/>
</dbReference>
<keyword evidence="3 5" id="KW-0129">CBS domain</keyword>
<feature type="domain" description="CBS" evidence="6">
    <location>
        <begin position="270"/>
        <end position="327"/>
    </location>
</feature>
<reference evidence="7" key="1">
    <citation type="submission" date="2019-05" db="EMBL/GenBank/DDBJ databases">
        <title>Annotation for the trematode Fasciolopsis buski.</title>
        <authorList>
            <person name="Choi Y.-J."/>
        </authorList>
    </citation>
    <scope>NUCLEOTIDE SEQUENCE</scope>
    <source>
        <strain evidence="7">HT</strain>
        <tissue evidence="7">Whole worm</tissue>
    </source>
</reference>
<dbReference type="GO" id="GO:0016208">
    <property type="term" value="F:AMP binding"/>
    <property type="evidence" value="ECO:0007669"/>
    <property type="project" value="TreeGrafter"/>
</dbReference>
<sequence>KSPAGEKLEDDLLRVKEPRRFTYLEFFKRHTCYDLLPSSVKLVIVDTELSIQKAFLALVFNNVRASILWNSNTQNFVGMLTITDFIKVLVNDYGKHFGQLDDYENSTVAKWRNIDKSTENQPLICVAPETNLYDAAKTLIKHRYHRLPIIDLEYGNPLYILTHKRILNYLYLNRNILPQDTFMSKSLEELRLGTYVPNVYAVSKEAPIIDALRLLVKHQVSCLPVVDSENHLVELYAKFDAFNLAVTRTYHDLDATIYSALAFHRENRDRYPRPMTCHRTTTLRCVIERIVNSGIHRLVIVDSKHKLEGVISLSDILRFIVQYKADENKNTENRLRVPTNALPVTYGLKNRNQK</sequence>
<dbReference type="GO" id="GO:0016301">
    <property type="term" value="F:kinase activity"/>
    <property type="evidence" value="ECO:0007669"/>
    <property type="project" value="UniProtKB-KW"/>
</dbReference>
<gene>
    <name evidence="7" type="ORF">FBUS_03993</name>
</gene>
<dbReference type="PANTHER" id="PTHR13780:SF35">
    <property type="entry name" value="LD22662P"/>
    <property type="match status" value="1"/>
</dbReference>
<evidence type="ECO:0000259" key="6">
    <source>
        <dbReference type="PROSITE" id="PS51371"/>
    </source>
</evidence>
<dbReference type="PROSITE" id="PS51371">
    <property type="entry name" value="CBS"/>
    <property type="match status" value="3"/>
</dbReference>
<dbReference type="PANTHER" id="PTHR13780">
    <property type="entry name" value="AMP-ACTIVATED PROTEIN KINASE, GAMMA REGULATORY SUBUNIT"/>
    <property type="match status" value="1"/>
</dbReference>
<evidence type="ECO:0000256" key="1">
    <source>
        <dbReference type="ARBA" id="ARBA00006750"/>
    </source>
</evidence>
<dbReference type="SUPFAM" id="SSF54631">
    <property type="entry name" value="CBS-domain pair"/>
    <property type="match status" value="2"/>
</dbReference>
<protein>
    <submittedName>
        <fullName evidence="7">5'-AMP-activated protein kinase subunit gamma-2</fullName>
    </submittedName>
</protein>
<evidence type="ECO:0000256" key="5">
    <source>
        <dbReference type="PROSITE-ProRule" id="PRU00703"/>
    </source>
</evidence>